<name>A0A1L7X8D7_9HELO</name>
<dbReference type="EMBL" id="FJOG01000018">
    <property type="protein sequence ID" value="CZR61257.1"/>
    <property type="molecule type" value="Genomic_DNA"/>
</dbReference>
<feature type="domain" description="2EXR" evidence="1">
    <location>
        <begin position="43"/>
        <end position="118"/>
    </location>
</feature>
<dbReference type="AlphaFoldDB" id="A0A1L7X8D7"/>
<keyword evidence="3" id="KW-1185">Reference proteome</keyword>
<gene>
    <name evidence="2" type="ORF">PAC_11153</name>
</gene>
<evidence type="ECO:0000313" key="2">
    <source>
        <dbReference type="EMBL" id="CZR61257.1"/>
    </source>
</evidence>
<reference evidence="2 3" key="1">
    <citation type="submission" date="2016-03" db="EMBL/GenBank/DDBJ databases">
        <authorList>
            <person name="Ploux O."/>
        </authorList>
    </citation>
    <scope>NUCLEOTIDE SEQUENCE [LARGE SCALE GENOMIC DNA]</scope>
    <source>
        <strain evidence="2 3">UAMH 11012</strain>
    </source>
</reference>
<dbReference type="Proteomes" id="UP000184330">
    <property type="component" value="Unassembled WGS sequence"/>
</dbReference>
<proteinExistence type="predicted"/>
<accession>A0A1L7X8D7</accession>
<dbReference type="OrthoDB" id="3473305at2759"/>
<dbReference type="InterPro" id="IPR045518">
    <property type="entry name" value="2EXR"/>
</dbReference>
<protein>
    <recommendedName>
        <fullName evidence="1">2EXR domain-containing protein</fullName>
    </recommendedName>
</protein>
<dbReference type="Pfam" id="PF20150">
    <property type="entry name" value="2EXR"/>
    <property type="match status" value="1"/>
</dbReference>
<evidence type="ECO:0000313" key="3">
    <source>
        <dbReference type="Proteomes" id="UP000184330"/>
    </source>
</evidence>
<organism evidence="2 3">
    <name type="scientific">Phialocephala subalpina</name>
    <dbReference type="NCBI Taxonomy" id="576137"/>
    <lineage>
        <taxon>Eukaryota</taxon>
        <taxon>Fungi</taxon>
        <taxon>Dikarya</taxon>
        <taxon>Ascomycota</taxon>
        <taxon>Pezizomycotina</taxon>
        <taxon>Leotiomycetes</taxon>
        <taxon>Helotiales</taxon>
        <taxon>Mollisiaceae</taxon>
        <taxon>Phialocephala</taxon>
        <taxon>Phialocephala fortinii species complex</taxon>
    </lineage>
</organism>
<sequence length="245" mass="27878">MSRSGSDYPPSWTFPTEAEGMLRKRKESHDESSTPFIIPPPTFHLFSKLPTELRNILWEFASHNNSSPAIIPLSLSWEDGRTNGIVTIGRISSLYVQTDTAVKTPVLLHAAYETCSSGIKTVALTELNFRHIFKSHTPRMVMEGLNTIFVICKILHCSGGPGSYEDIEVVARVAREEKRKVLLGLAQFAQPVQVIVVGDIWEVEDQLFLKEGRRGPHRMHTVRPSLDRGRWINWERVEWDFGLRK</sequence>
<evidence type="ECO:0000259" key="1">
    <source>
        <dbReference type="Pfam" id="PF20150"/>
    </source>
</evidence>